<proteinExistence type="predicted"/>
<reference evidence="5" key="1">
    <citation type="journal article" date="2023" name="Nat. Commun.">
        <title>Diploid and tetraploid genomes of Acorus and the evolution of monocots.</title>
        <authorList>
            <person name="Ma L."/>
            <person name="Liu K.W."/>
            <person name="Li Z."/>
            <person name="Hsiao Y.Y."/>
            <person name="Qi Y."/>
            <person name="Fu T."/>
            <person name="Tang G.D."/>
            <person name="Zhang D."/>
            <person name="Sun W.H."/>
            <person name="Liu D.K."/>
            <person name="Li Y."/>
            <person name="Chen G.Z."/>
            <person name="Liu X.D."/>
            <person name="Liao X.Y."/>
            <person name="Jiang Y.T."/>
            <person name="Yu X."/>
            <person name="Hao Y."/>
            <person name="Huang J."/>
            <person name="Zhao X.W."/>
            <person name="Ke S."/>
            <person name="Chen Y.Y."/>
            <person name="Wu W.L."/>
            <person name="Hsu J.L."/>
            <person name="Lin Y.F."/>
            <person name="Huang M.D."/>
            <person name="Li C.Y."/>
            <person name="Huang L."/>
            <person name="Wang Z.W."/>
            <person name="Zhao X."/>
            <person name="Zhong W.Y."/>
            <person name="Peng D.H."/>
            <person name="Ahmad S."/>
            <person name="Lan S."/>
            <person name="Zhang J.S."/>
            <person name="Tsai W.C."/>
            <person name="Van de Peer Y."/>
            <person name="Liu Z.J."/>
        </authorList>
    </citation>
    <scope>NUCLEOTIDE SEQUENCE</scope>
    <source>
        <strain evidence="5">SCP</strain>
    </source>
</reference>
<sequence>MGSMKKSSVVLLLLLSFFLFSAGNVVEVEGKWCEKPSGKFKGSCFHNANCANVCATEGFPSGICETFRCMCRRQC</sequence>
<keyword evidence="2" id="KW-1015">Disulfide bond</keyword>
<dbReference type="InterPro" id="IPR036574">
    <property type="entry name" value="Scorpion_toxin-like_sf"/>
</dbReference>
<keyword evidence="1 3" id="KW-0732">Signal</keyword>
<comment type="caution">
    <text evidence="5">The sequence shown here is derived from an EMBL/GenBank/DDBJ whole genome shotgun (WGS) entry which is preliminary data.</text>
</comment>
<evidence type="ECO:0000256" key="3">
    <source>
        <dbReference type="SAM" id="SignalP"/>
    </source>
</evidence>
<gene>
    <name evidence="5" type="ORF">QJS04_geneDACA018892</name>
</gene>
<evidence type="ECO:0000256" key="1">
    <source>
        <dbReference type="ARBA" id="ARBA00022729"/>
    </source>
</evidence>
<name>A0AAV8ZVW3_ACOGR</name>
<feature type="signal peptide" evidence="3">
    <location>
        <begin position="1"/>
        <end position="23"/>
    </location>
</feature>
<keyword evidence="6" id="KW-1185">Reference proteome</keyword>
<dbReference type="Gene3D" id="3.30.30.10">
    <property type="entry name" value="Knottin, scorpion toxin-like"/>
    <property type="match status" value="1"/>
</dbReference>
<evidence type="ECO:0000256" key="2">
    <source>
        <dbReference type="ARBA" id="ARBA00023157"/>
    </source>
</evidence>
<dbReference type="Pfam" id="PF00304">
    <property type="entry name" value="Gamma-thionin"/>
    <property type="match status" value="1"/>
</dbReference>
<dbReference type="InterPro" id="IPR003614">
    <property type="entry name" value="Knottins"/>
</dbReference>
<feature type="domain" description="Knottins-like" evidence="4">
    <location>
        <begin position="32"/>
        <end position="75"/>
    </location>
</feature>
<protein>
    <recommendedName>
        <fullName evidence="4">Knottins-like domain-containing protein</fullName>
    </recommendedName>
</protein>
<dbReference type="InterPro" id="IPR008176">
    <property type="entry name" value="Defensin_plant"/>
</dbReference>
<dbReference type="SUPFAM" id="SSF57095">
    <property type="entry name" value="Scorpion toxin-like"/>
    <property type="match status" value="1"/>
</dbReference>
<dbReference type="PROSITE" id="PS00940">
    <property type="entry name" value="GAMMA_THIONIN"/>
    <property type="match status" value="1"/>
</dbReference>
<evidence type="ECO:0000313" key="6">
    <source>
        <dbReference type="Proteomes" id="UP001179952"/>
    </source>
</evidence>
<reference evidence="5" key="2">
    <citation type="submission" date="2023-06" db="EMBL/GenBank/DDBJ databases">
        <authorList>
            <person name="Ma L."/>
            <person name="Liu K.-W."/>
            <person name="Li Z."/>
            <person name="Hsiao Y.-Y."/>
            <person name="Qi Y."/>
            <person name="Fu T."/>
            <person name="Tang G."/>
            <person name="Zhang D."/>
            <person name="Sun W.-H."/>
            <person name="Liu D.-K."/>
            <person name="Li Y."/>
            <person name="Chen G.-Z."/>
            <person name="Liu X.-D."/>
            <person name="Liao X.-Y."/>
            <person name="Jiang Y.-T."/>
            <person name="Yu X."/>
            <person name="Hao Y."/>
            <person name="Huang J."/>
            <person name="Zhao X.-W."/>
            <person name="Ke S."/>
            <person name="Chen Y.-Y."/>
            <person name="Wu W.-L."/>
            <person name="Hsu J.-L."/>
            <person name="Lin Y.-F."/>
            <person name="Huang M.-D."/>
            <person name="Li C.-Y."/>
            <person name="Huang L."/>
            <person name="Wang Z.-W."/>
            <person name="Zhao X."/>
            <person name="Zhong W.-Y."/>
            <person name="Peng D.-H."/>
            <person name="Ahmad S."/>
            <person name="Lan S."/>
            <person name="Zhang J.-S."/>
            <person name="Tsai W.-C."/>
            <person name="Van De Peer Y."/>
            <person name="Liu Z.-J."/>
        </authorList>
    </citation>
    <scope>NUCLEOTIDE SEQUENCE</scope>
    <source>
        <strain evidence="5">SCP</strain>
        <tissue evidence="5">Leaves</tissue>
    </source>
</reference>
<dbReference type="AlphaFoldDB" id="A0AAV8ZVW3"/>
<feature type="chain" id="PRO_5043945005" description="Knottins-like domain-containing protein" evidence="3">
    <location>
        <begin position="24"/>
        <end position="75"/>
    </location>
</feature>
<evidence type="ECO:0000313" key="5">
    <source>
        <dbReference type="EMBL" id="KAK1256488.1"/>
    </source>
</evidence>
<dbReference type="GO" id="GO:0006952">
    <property type="term" value="P:defense response"/>
    <property type="evidence" value="ECO:0007669"/>
    <property type="project" value="InterPro"/>
</dbReference>
<dbReference type="PANTHER" id="PTHR33147">
    <property type="entry name" value="DEFENSIN-LIKE PROTEIN 1"/>
    <property type="match status" value="1"/>
</dbReference>
<organism evidence="5 6">
    <name type="scientific">Acorus gramineus</name>
    <name type="common">Dwarf sweet flag</name>
    <dbReference type="NCBI Taxonomy" id="55184"/>
    <lineage>
        <taxon>Eukaryota</taxon>
        <taxon>Viridiplantae</taxon>
        <taxon>Streptophyta</taxon>
        <taxon>Embryophyta</taxon>
        <taxon>Tracheophyta</taxon>
        <taxon>Spermatophyta</taxon>
        <taxon>Magnoliopsida</taxon>
        <taxon>Liliopsida</taxon>
        <taxon>Acoraceae</taxon>
        <taxon>Acorus</taxon>
    </lineage>
</organism>
<dbReference type="PANTHER" id="PTHR33147:SF39">
    <property type="entry name" value="DRO1 PROTEIN-RELATED"/>
    <property type="match status" value="1"/>
</dbReference>
<dbReference type="EMBL" id="JAUJYN010000136">
    <property type="protein sequence ID" value="KAK1256488.1"/>
    <property type="molecule type" value="Genomic_DNA"/>
</dbReference>
<dbReference type="SMART" id="SM00505">
    <property type="entry name" value="Knot1"/>
    <property type="match status" value="1"/>
</dbReference>
<evidence type="ECO:0000259" key="4">
    <source>
        <dbReference type="SMART" id="SM00505"/>
    </source>
</evidence>
<accession>A0AAV8ZVW3</accession>
<dbReference type="Proteomes" id="UP001179952">
    <property type="component" value="Unassembled WGS sequence"/>
</dbReference>